<evidence type="ECO:0000256" key="1">
    <source>
        <dbReference type="ARBA" id="ARBA00011888"/>
    </source>
</evidence>
<accession>A0A5R9FZM8</accession>
<dbReference type="RefSeq" id="WP_138045067.1">
    <property type="nucleotide sequence ID" value="NZ_VBZC01000010.1"/>
</dbReference>
<dbReference type="InterPro" id="IPR000845">
    <property type="entry name" value="Nucleoside_phosphorylase_d"/>
</dbReference>
<evidence type="ECO:0000313" key="5">
    <source>
        <dbReference type="EMBL" id="TLS46193.1"/>
    </source>
</evidence>
<proteinExistence type="predicted"/>
<dbReference type="PANTHER" id="PTHR43691">
    <property type="entry name" value="URIDINE PHOSPHORYLASE"/>
    <property type="match status" value="1"/>
</dbReference>
<dbReference type="InterPro" id="IPR035994">
    <property type="entry name" value="Nucleoside_phosphorylase_sf"/>
</dbReference>
<evidence type="ECO:0000256" key="2">
    <source>
        <dbReference type="ARBA" id="ARBA00021980"/>
    </source>
</evidence>
<dbReference type="GO" id="GO:0004850">
    <property type="term" value="F:uridine phosphorylase activity"/>
    <property type="evidence" value="ECO:0007669"/>
    <property type="project" value="UniProtKB-EC"/>
</dbReference>
<dbReference type="CDD" id="cd09007">
    <property type="entry name" value="NP-I_spr0068"/>
    <property type="match status" value="1"/>
</dbReference>
<name>A0A5R9FZM8_9ACTN</name>
<organism evidence="5 6">
    <name type="scientific">Streptomyces montanus</name>
    <dbReference type="NCBI Taxonomy" id="2580423"/>
    <lineage>
        <taxon>Bacteria</taxon>
        <taxon>Bacillati</taxon>
        <taxon>Actinomycetota</taxon>
        <taxon>Actinomycetes</taxon>
        <taxon>Kitasatosporales</taxon>
        <taxon>Streptomycetaceae</taxon>
        <taxon>Streptomyces</taxon>
    </lineage>
</organism>
<dbReference type="AlphaFoldDB" id="A0A5R9FZM8"/>
<dbReference type="EC" id="2.4.2.3" evidence="1"/>
<dbReference type="GO" id="GO:0009116">
    <property type="term" value="P:nucleoside metabolic process"/>
    <property type="evidence" value="ECO:0007669"/>
    <property type="project" value="InterPro"/>
</dbReference>
<dbReference type="EMBL" id="VBZC01000010">
    <property type="protein sequence ID" value="TLS46193.1"/>
    <property type="molecule type" value="Genomic_DNA"/>
</dbReference>
<dbReference type="Proteomes" id="UP000305906">
    <property type="component" value="Unassembled WGS sequence"/>
</dbReference>
<protein>
    <recommendedName>
        <fullName evidence="2">Uridine phosphorylase</fullName>
        <ecNumber evidence="1">2.4.2.3</ecNumber>
    </recommendedName>
</protein>
<dbReference type="GO" id="GO:0005829">
    <property type="term" value="C:cytosol"/>
    <property type="evidence" value="ECO:0007669"/>
    <property type="project" value="TreeGrafter"/>
</dbReference>
<sequence>MTGPAPHGVPRFSGKHTVASLTDPAEHAAHIRRRHPDADLTHTAGAVLVFQSSLARETVRRDGVWPLGPWVAADLHRTTDGAVICSGFGRGAPAAALIVEQLIALGARAIITIGTAATLTDTLAAGDLVVCREALRGEGLSHHYLRPGRYIAPDSALTQTLTRHLTLLGEKPHTGRAWTTDALYRETEAEVYQYVSEGVLTADMEAAGVLAVAAYRGIPAAAAFTVADSLARRTMRTDSPRTGTGLRVLYEAATRTLAERPSA</sequence>
<reference evidence="5 6" key="1">
    <citation type="submission" date="2019-05" db="EMBL/GenBank/DDBJ databases">
        <title>Streptomyces sp. NEAU-C151, a novel actinomycete isolated from soil.</title>
        <authorList>
            <person name="Han L."/>
            <person name="Jiang H."/>
        </authorList>
    </citation>
    <scope>NUCLEOTIDE SEQUENCE [LARGE SCALE GENOMIC DNA]</scope>
    <source>
        <strain evidence="5 6">NEAU-C151</strain>
    </source>
</reference>
<dbReference type="PANTHER" id="PTHR43691:SF11">
    <property type="entry name" value="FI09636P-RELATED"/>
    <property type="match status" value="1"/>
</dbReference>
<gene>
    <name evidence="5" type="ORF">FE633_11115</name>
</gene>
<evidence type="ECO:0000313" key="6">
    <source>
        <dbReference type="Proteomes" id="UP000305906"/>
    </source>
</evidence>
<keyword evidence="6" id="KW-1185">Reference proteome</keyword>
<evidence type="ECO:0000259" key="4">
    <source>
        <dbReference type="Pfam" id="PF01048"/>
    </source>
</evidence>
<comment type="catalytic activity">
    <reaction evidence="3">
        <text>uridine + phosphate = alpha-D-ribose 1-phosphate + uracil</text>
        <dbReference type="Rhea" id="RHEA:24388"/>
        <dbReference type="ChEBI" id="CHEBI:16704"/>
        <dbReference type="ChEBI" id="CHEBI:17568"/>
        <dbReference type="ChEBI" id="CHEBI:43474"/>
        <dbReference type="ChEBI" id="CHEBI:57720"/>
        <dbReference type="EC" id="2.4.2.3"/>
    </reaction>
</comment>
<evidence type="ECO:0000256" key="3">
    <source>
        <dbReference type="ARBA" id="ARBA00048447"/>
    </source>
</evidence>
<comment type="caution">
    <text evidence="5">The sequence shown here is derived from an EMBL/GenBank/DDBJ whole genome shotgun (WGS) entry which is preliminary data.</text>
</comment>
<dbReference type="Gene3D" id="3.40.50.1580">
    <property type="entry name" value="Nucleoside phosphorylase domain"/>
    <property type="match status" value="1"/>
</dbReference>
<feature type="domain" description="Nucleoside phosphorylase" evidence="4">
    <location>
        <begin position="82"/>
        <end position="234"/>
    </location>
</feature>
<dbReference type="SUPFAM" id="SSF53167">
    <property type="entry name" value="Purine and uridine phosphorylases"/>
    <property type="match status" value="1"/>
</dbReference>
<dbReference type="Pfam" id="PF01048">
    <property type="entry name" value="PNP_UDP_1"/>
    <property type="match status" value="1"/>
</dbReference>